<reference evidence="2" key="1">
    <citation type="submission" date="2020-06" db="EMBL/GenBank/DDBJ databases">
        <title>A chromosome-scale genome assembly of Talaromyces rugulosus W13939.</title>
        <authorList>
            <person name="Wang B."/>
            <person name="Guo L."/>
            <person name="Ye K."/>
            <person name="Wang L."/>
        </authorList>
    </citation>
    <scope>NUCLEOTIDE SEQUENCE [LARGE SCALE GENOMIC DNA]</scope>
    <source>
        <strain evidence="2">W13939</strain>
    </source>
</reference>
<protein>
    <submittedName>
        <fullName evidence="1">Uncharacterized protein</fullName>
    </submittedName>
</protein>
<name>A0A7H8RED4_TALRU</name>
<dbReference type="Proteomes" id="UP000509510">
    <property type="component" value="Chromosome VI"/>
</dbReference>
<dbReference type="KEGG" id="trg:TRUGW13939_11234"/>
<dbReference type="EMBL" id="CP055903">
    <property type="protein sequence ID" value="QKX64061.1"/>
    <property type="molecule type" value="Genomic_DNA"/>
</dbReference>
<dbReference type="Gene3D" id="3.30.40.10">
    <property type="entry name" value="Zinc/RING finger domain, C3HC4 (zinc finger)"/>
    <property type="match status" value="1"/>
</dbReference>
<evidence type="ECO:0000313" key="1">
    <source>
        <dbReference type="EMBL" id="QKX64061.1"/>
    </source>
</evidence>
<organism evidence="1 2">
    <name type="scientific">Talaromyces rugulosus</name>
    <name type="common">Penicillium rugulosum</name>
    <dbReference type="NCBI Taxonomy" id="121627"/>
    <lineage>
        <taxon>Eukaryota</taxon>
        <taxon>Fungi</taxon>
        <taxon>Dikarya</taxon>
        <taxon>Ascomycota</taxon>
        <taxon>Pezizomycotina</taxon>
        <taxon>Eurotiomycetes</taxon>
        <taxon>Eurotiomycetidae</taxon>
        <taxon>Eurotiales</taxon>
        <taxon>Trichocomaceae</taxon>
        <taxon>Talaromyces</taxon>
        <taxon>Talaromyces sect. Islandici</taxon>
    </lineage>
</organism>
<evidence type="ECO:0000313" key="2">
    <source>
        <dbReference type="Proteomes" id="UP000509510"/>
    </source>
</evidence>
<proteinExistence type="predicted"/>
<accession>A0A7H8RED4</accession>
<gene>
    <name evidence="1" type="ORF">TRUGW13939_11234</name>
</gene>
<dbReference type="AlphaFoldDB" id="A0A7H8RED4"/>
<dbReference type="RefSeq" id="XP_035350235.1">
    <property type="nucleotide sequence ID" value="XM_035494342.1"/>
</dbReference>
<dbReference type="InterPro" id="IPR013083">
    <property type="entry name" value="Znf_RING/FYVE/PHD"/>
</dbReference>
<sequence>MHASAKPSITTMSSDIASMSLLLTRMMIIVRQTIDRPTWYPTVGMLQDRPSTGGCSTSCDSKKYRKMCESFCNTIARLREDMRYWRSETRRLQRRLDEAKARKSLQCLVCLEEKEKWVVVQCGHLICGGYVLDLMQWQALFNKPYPSCQAPMKSLAECYPNLR</sequence>
<dbReference type="SUPFAM" id="SSF57850">
    <property type="entry name" value="RING/U-box"/>
    <property type="match status" value="1"/>
</dbReference>
<dbReference type="GeneID" id="55998712"/>
<keyword evidence="2" id="KW-1185">Reference proteome</keyword>